<reference evidence="5" key="1">
    <citation type="journal article" date="2018" name="J. Anim. Genet.">
        <title>Acquired interbacterial defense systems protect against interspecies antagonism in the human gut microbiome.</title>
        <authorList>
            <person name="Ross B.D."/>
            <person name="Verster A.J."/>
            <person name="Radey M.C."/>
            <person name="Schmidtke D.T."/>
            <person name="Pope C.E."/>
            <person name="Hoffman L.R."/>
            <person name="Hajjar A."/>
            <person name="Peterson S.B."/>
            <person name="Borenstein E."/>
            <person name="Mougous J."/>
        </authorList>
    </citation>
    <scope>NUCLEOTIDE SEQUENCE [LARGE SCALE GENOMIC DNA]</scope>
    <source>
        <strain evidence="5">3725 D1 iv</strain>
    </source>
</reference>
<feature type="transmembrane region" description="Helical" evidence="2">
    <location>
        <begin position="1446"/>
        <end position="1466"/>
    </location>
</feature>
<dbReference type="Pfam" id="PF02514">
    <property type="entry name" value="CobN-Mg_chel"/>
    <property type="match status" value="1"/>
</dbReference>
<evidence type="ECO:0000259" key="3">
    <source>
        <dbReference type="Pfam" id="PF02514"/>
    </source>
</evidence>
<accession>A0A515IYU1</accession>
<dbReference type="PANTHER" id="PTHR44119">
    <property type="entry name" value="MAGNESIUM-CHELATASE SUBUNIT CHLH, CHLOROPLASTIC"/>
    <property type="match status" value="1"/>
</dbReference>
<evidence type="ECO:0000256" key="2">
    <source>
        <dbReference type="SAM" id="Phobius"/>
    </source>
</evidence>
<protein>
    <submittedName>
        <fullName evidence="4">Cobaltochelatase subunit CobN</fullName>
    </submittedName>
</protein>
<feature type="region of interest" description="Disordered" evidence="1">
    <location>
        <begin position="858"/>
        <end position="893"/>
    </location>
</feature>
<evidence type="ECO:0000313" key="5">
    <source>
        <dbReference type="Proteomes" id="UP000318823"/>
    </source>
</evidence>
<dbReference type="EMBL" id="CP041395">
    <property type="protein sequence ID" value="QDM12403.1"/>
    <property type="molecule type" value="Genomic_DNA"/>
</dbReference>
<dbReference type="RefSeq" id="WP_004300148.1">
    <property type="nucleotide sequence ID" value="NZ_CAKJZA010000004.1"/>
</dbReference>
<gene>
    <name evidence="4" type="ORF">DYI28_28935</name>
</gene>
<feature type="compositionally biased region" description="Basic and acidic residues" evidence="1">
    <location>
        <begin position="858"/>
        <end position="891"/>
    </location>
</feature>
<dbReference type="PANTHER" id="PTHR44119:SF1">
    <property type="entry name" value="MAGNESIUM-CHELATASE SUBUNIT CHLH, CHLOROPLASTIC"/>
    <property type="match status" value="1"/>
</dbReference>
<dbReference type="GeneID" id="29452490"/>
<proteinExistence type="predicted"/>
<dbReference type="Proteomes" id="UP000318823">
    <property type="component" value="Chromosome"/>
</dbReference>
<keyword evidence="2" id="KW-0472">Membrane</keyword>
<name>A0A515IYU1_BACOV</name>
<dbReference type="KEGG" id="boa:Bovatus_01257"/>
<sequence length="1472" mass="162832">MKKKSKIILGVCIVAAALIGMSVWNTWFSPTKIAFINFQTIQQGSISKANDNSSIKLSEVSLDNLDRLTGYDMVFINGMGLHIVEEQRQQIQQAADKGIPVYTSMATNPANNICNLDSVQQNLIRGYLTNGGKTNYRNMLNYIRKAIDGKISSIPEVEDPAERPSDMLYHAGLTNPDDELEFLTVADYEKFMKDNRLYKEGARKIMITGQMADATGLIEALEKEGYNVYPVQSMTKFMSFIDEVQPNAIINMAHGRMGDKMVDYLKAKNILLFAPLTINSLVDEWEKDPMGMAGGFMSQSIVTPEIDGAIRPFALFAQYEDEEGLRHSYAVPERLKTFVSTINNYLNLNTKPNSEKKVAIYYYKGPGQNALTAAGMEVVPSLYNLLVRMKQEGYNISGLPANAEELGKMIQAQGAVFNSYAEGAFNDFMQKGHPELITKDQYESWVKKSLRPEKYQEVVDAFGEFPGNYMATNDGKLGIARLQFGNVVLMPQNAAGSGDNSFQVIHGTNMAPPHTYIASYLWMQHGFKADALIHFGTHGSLEFTPKKQVALCSNDWPDRLVGAVPHFYIYSIGNVGEGMMAKRRSYATIQSYLTPPFLESSVRGIYRELMEKIKIYNNSQKENKDQESLAIKTLTVKMGIHRDLGLDSIANKPYTEDEIARVENFAEELATEKITGQLYTMGVPYEPERITSSVYAMATEPIAYSLLALDKQRGKATDAVSKHRSLFTQQYLTPARQLVEKLIANPSLATDELICRTAGITPQELAKARQIEAERNAPKGMMAMMMAASAKNENADKEKSGKDHPAMSGKGKTPHSNMPDSMKEAMKKMGANMDPEKAMEMAKSMGANPEALKKMEAAMKSNKDKEQPAGSSDKHGSSDKQMKGSKQEKPKGMSAMMAAMGKATKEYSKEEIELALAVAEVERTIKNVGNYKNALMTSPEEELNSLLNALKGGYTAPTPGGDPIANPNALPTGRNMYAINAEATPTESAWEKGIALAKQTIDTYKQRHNDSIPRKVSYTLWSSEFIETGGATIAQVLYMLGVEPVRDAFGRVSDLKLIPSAELGRPRIDVVVQTSGQLRDIAASRLFLINRAVEMAATAKDDKFENQVAASVIEAERVLTEKGVSPKDAREMASFRVFGGANGMYGTGIQGMVESGDRWESESEIADTYLNNMGAFYGDEKHWEVFQKFAFEAALNSTDVVVQPRQSNTWGALSLDHVYEFMGGMNLAVRNVTGKDPDAYLSDYRNRNNMKMQELKEAVGVESRTTILNPTYIKEKMKGGASAASEVAQTVTNTYGWNVMKPAAIDKELWDNIYDVYVKDEYKLNVKDFFEKQNPAALQEVTAVMMETARKGYWKASPEQLSNIAKLHTDLVRQFGPSGSGFTGDNAKLQQFIASQVDAQTAANYNKELKQMKQATLDGEATKGGMVLKKQSSDAVQGAQEEQNSLNGGLITGIVLVAFVVMLLILKKKRKK</sequence>
<feature type="region of interest" description="Disordered" evidence="1">
    <location>
        <begin position="789"/>
        <end position="822"/>
    </location>
</feature>
<evidence type="ECO:0000256" key="1">
    <source>
        <dbReference type="SAM" id="MobiDB-lite"/>
    </source>
</evidence>
<dbReference type="CDD" id="cd10150">
    <property type="entry name" value="CobN_like"/>
    <property type="match status" value="1"/>
</dbReference>
<evidence type="ECO:0000313" key="4">
    <source>
        <dbReference type="EMBL" id="QDM12403.1"/>
    </source>
</evidence>
<keyword evidence="2" id="KW-1133">Transmembrane helix</keyword>
<keyword evidence="2" id="KW-0812">Transmembrane</keyword>
<organism evidence="4 5">
    <name type="scientific">Bacteroides ovatus</name>
    <dbReference type="NCBI Taxonomy" id="28116"/>
    <lineage>
        <taxon>Bacteria</taxon>
        <taxon>Pseudomonadati</taxon>
        <taxon>Bacteroidota</taxon>
        <taxon>Bacteroidia</taxon>
        <taxon>Bacteroidales</taxon>
        <taxon>Bacteroidaceae</taxon>
        <taxon>Bacteroides</taxon>
    </lineage>
</organism>
<feature type="domain" description="CobN/magnesium chelatase" evidence="3">
    <location>
        <begin position="126"/>
        <end position="1361"/>
    </location>
</feature>
<feature type="compositionally biased region" description="Basic and acidic residues" evidence="1">
    <location>
        <begin position="793"/>
        <end position="805"/>
    </location>
</feature>
<dbReference type="InterPro" id="IPR003672">
    <property type="entry name" value="CobN/Mg_chltase"/>
</dbReference>